<evidence type="ECO:0000256" key="2">
    <source>
        <dbReference type="SAM" id="SignalP"/>
    </source>
</evidence>
<feature type="chain" id="PRO_5035836223" evidence="2">
    <location>
        <begin position="21"/>
        <end position="109"/>
    </location>
</feature>
<keyword evidence="4" id="KW-1185">Reference proteome</keyword>
<accession>A0A8T2VGI6</accession>
<feature type="compositionally biased region" description="Basic and acidic residues" evidence="1">
    <location>
        <begin position="58"/>
        <end position="71"/>
    </location>
</feature>
<keyword evidence="2" id="KW-0732">Signal</keyword>
<feature type="region of interest" description="Disordered" evidence="1">
    <location>
        <begin position="30"/>
        <end position="109"/>
    </location>
</feature>
<evidence type="ECO:0000313" key="4">
    <source>
        <dbReference type="Proteomes" id="UP000825935"/>
    </source>
</evidence>
<dbReference type="EMBL" id="CM035407">
    <property type="protein sequence ID" value="KAH7443579.1"/>
    <property type="molecule type" value="Genomic_DNA"/>
</dbReference>
<protein>
    <submittedName>
        <fullName evidence="3">Uncharacterized protein</fullName>
    </submittedName>
</protein>
<sequence length="109" mass="12330">MFLLLLVLGDVHRNLLIVSASLPDDGKEWRKWRAGGRQSKGEGEAHQIPPHVSPPAQEEEHVSPQPHEEGFKNAFMDYRGDGYHRPPMATKPRPGPINNIKRPSPELWP</sequence>
<proteinExistence type="predicted"/>
<gene>
    <name evidence="3" type="ORF">KP509_02G040700</name>
</gene>
<evidence type="ECO:0000256" key="1">
    <source>
        <dbReference type="SAM" id="MobiDB-lite"/>
    </source>
</evidence>
<dbReference type="Proteomes" id="UP000825935">
    <property type="component" value="Chromosome 2"/>
</dbReference>
<feature type="signal peptide" evidence="2">
    <location>
        <begin position="1"/>
        <end position="20"/>
    </location>
</feature>
<dbReference type="OrthoDB" id="10516252at2759"/>
<comment type="caution">
    <text evidence="3">The sequence shown here is derived from an EMBL/GenBank/DDBJ whole genome shotgun (WGS) entry which is preliminary data.</text>
</comment>
<evidence type="ECO:0000313" key="3">
    <source>
        <dbReference type="EMBL" id="KAH7443579.1"/>
    </source>
</evidence>
<name>A0A8T2VGI6_CERRI</name>
<dbReference type="AlphaFoldDB" id="A0A8T2VGI6"/>
<organism evidence="3 4">
    <name type="scientific">Ceratopteris richardii</name>
    <name type="common">Triangle waterfern</name>
    <dbReference type="NCBI Taxonomy" id="49495"/>
    <lineage>
        <taxon>Eukaryota</taxon>
        <taxon>Viridiplantae</taxon>
        <taxon>Streptophyta</taxon>
        <taxon>Embryophyta</taxon>
        <taxon>Tracheophyta</taxon>
        <taxon>Polypodiopsida</taxon>
        <taxon>Polypodiidae</taxon>
        <taxon>Polypodiales</taxon>
        <taxon>Pteridineae</taxon>
        <taxon>Pteridaceae</taxon>
        <taxon>Parkerioideae</taxon>
        <taxon>Ceratopteris</taxon>
    </lineage>
</organism>
<reference evidence="3" key="1">
    <citation type="submission" date="2021-08" db="EMBL/GenBank/DDBJ databases">
        <title>WGS assembly of Ceratopteris richardii.</title>
        <authorList>
            <person name="Marchant D.B."/>
            <person name="Chen G."/>
            <person name="Jenkins J."/>
            <person name="Shu S."/>
            <person name="Leebens-Mack J."/>
            <person name="Grimwood J."/>
            <person name="Schmutz J."/>
            <person name="Soltis P."/>
            <person name="Soltis D."/>
            <person name="Chen Z.-H."/>
        </authorList>
    </citation>
    <scope>NUCLEOTIDE SEQUENCE</scope>
    <source>
        <strain evidence="3">Whitten #5841</strain>
        <tissue evidence="3">Leaf</tissue>
    </source>
</reference>